<protein>
    <recommendedName>
        <fullName evidence="4">Secreted protein</fullName>
    </recommendedName>
</protein>
<dbReference type="Proteomes" id="UP001223646">
    <property type="component" value="Unassembled WGS sequence"/>
</dbReference>
<evidence type="ECO:0000256" key="1">
    <source>
        <dbReference type="SAM" id="SignalP"/>
    </source>
</evidence>
<reference evidence="2" key="1">
    <citation type="submission" date="2023-05" db="EMBL/GenBank/DDBJ databases">
        <authorList>
            <person name="Du J."/>
        </authorList>
    </citation>
    <scope>NUCLEOTIDE SEQUENCE</scope>
    <source>
        <strain evidence="2">UMB1064</strain>
    </source>
</reference>
<dbReference type="EMBL" id="JASOOY020000031">
    <property type="protein sequence ID" value="MEO3717686.1"/>
    <property type="molecule type" value="Genomic_DNA"/>
</dbReference>
<evidence type="ECO:0000313" key="3">
    <source>
        <dbReference type="Proteomes" id="UP001223646"/>
    </source>
</evidence>
<feature type="chain" id="PRO_5043925694" description="Secreted protein" evidence="1">
    <location>
        <begin position="30"/>
        <end position="150"/>
    </location>
</feature>
<organism evidence="2 3">
    <name type="scientific">Corynebacterium amycolatum</name>
    <dbReference type="NCBI Taxonomy" id="43765"/>
    <lineage>
        <taxon>Bacteria</taxon>
        <taxon>Bacillati</taxon>
        <taxon>Actinomycetota</taxon>
        <taxon>Actinomycetes</taxon>
        <taxon>Mycobacteriales</taxon>
        <taxon>Corynebacteriaceae</taxon>
        <taxon>Corynebacterium</taxon>
    </lineage>
</organism>
<dbReference type="RefSeq" id="WP_284826347.1">
    <property type="nucleotide sequence ID" value="NZ_JASOOY020000031.1"/>
</dbReference>
<proteinExistence type="predicted"/>
<name>A0AAW9SZN8_CORAY</name>
<keyword evidence="1" id="KW-0732">Signal</keyword>
<accession>A0AAW9SZN8</accession>
<comment type="caution">
    <text evidence="2">The sequence shown here is derived from an EMBL/GenBank/DDBJ whole genome shotgun (WGS) entry which is preliminary data.</text>
</comment>
<sequence length="150" mass="16668">MFTKKISAVAAAITAAAALVVVNPSVADAAPKYPRIHADLVSYGNDDGRVFCDGSAKYGFWSCQTTESWSDKAKPDYNMFEVDLEEREVVERTFADFDANLDVFKLKEGKKYVFNGIVVQGKNGTLYFSSPKQQCRGEVQPDFWTAIETD</sequence>
<evidence type="ECO:0000313" key="2">
    <source>
        <dbReference type="EMBL" id="MEO3717686.1"/>
    </source>
</evidence>
<feature type="signal peptide" evidence="1">
    <location>
        <begin position="1"/>
        <end position="29"/>
    </location>
</feature>
<evidence type="ECO:0008006" key="4">
    <source>
        <dbReference type="Google" id="ProtNLM"/>
    </source>
</evidence>
<gene>
    <name evidence="2" type="ORF">QP460_008795</name>
</gene>
<dbReference type="AlphaFoldDB" id="A0AAW9SZN8"/>
<reference evidence="2" key="2">
    <citation type="submission" date="2024-05" db="EMBL/GenBank/DDBJ databases">
        <authorList>
            <person name="Wolfe A."/>
        </authorList>
    </citation>
    <scope>NUCLEOTIDE SEQUENCE</scope>
    <source>
        <strain evidence="2">UMB1064</strain>
    </source>
</reference>